<dbReference type="OrthoDB" id="96314at2759"/>
<comment type="similarity">
    <text evidence="1">Belongs to the sulfatase family.</text>
</comment>
<reference evidence="5" key="1">
    <citation type="submission" date="2016-06" db="UniProtKB">
        <authorList>
            <consortium name="WormBaseParasite"/>
        </authorList>
    </citation>
    <scope>IDENTIFICATION</scope>
</reference>
<dbReference type="PANTHER" id="PTHR43108">
    <property type="entry name" value="N-ACETYLGLUCOSAMINE-6-SULFATASE FAMILY MEMBER"/>
    <property type="match status" value="1"/>
</dbReference>
<dbReference type="WBParaSite" id="SBAD_0001080801-mRNA-1">
    <property type="protein sequence ID" value="SBAD_0001080801-mRNA-1"/>
    <property type="gene ID" value="SBAD_0001080801"/>
</dbReference>
<feature type="region of interest" description="Disordered" evidence="2">
    <location>
        <begin position="1"/>
        <end position="40"/>
    </location>
</feature>
<reference evidence="3 4" key="2">
    <citation type="submission" date="2018-11" db="EMBL/GenBank/DDBJ databases">
        <authorList>
            <consortium name="Pathogen Informatics"/>
        </authorList>
    </citation>
    <scope>NUCLEOTIDE SEQUENCE [LARGE SCALE GENOMIC DNA]</scope>
</reference>
<dbReference type="InterPro" id="IPR017850">
    <property type="entry name" value="Alkaline_phosphatase_core_sf"/>
</dbReference>
<dbReference type="GO" id="GO:0005539">
    <property type="term" value="F:glycosaminoglycan binding"/>
    <property type="evidence" value="ECO:0007669"/>
    <property type="project" value="TreeGrafter"/>
</dbReference>
<evidence type="ECO:0000313" key="3">
    <source>
        <dbReference type="EMBL" id="VDP31831.1"/>
    </source>
</evidence>
<organism evidence="5">
    <name type="scientific">Soboliphyme baturini</name>
    <dbReference type="NCBI Taxonomy" id="241478"/>
    <lineage>
        <taxon>Eukaryota</taxon>
        <taxon>Metazoa</taxon>
        <taxon>Ecdysozoa</taxon>
        <taxon>Nematoda</taxon>
        <taxon>Enoplea</taxon>
        <taxon>Dorylaimia</taxon>
        <taxon>Dioctophymatida</taxon>
        <taxon>Dioctophymatoidea</taxon>
        <taxon>Soboliphymatidae</taxon>
        <taxon>Soboliphyme</taxon>
    </lineage>
</organism>
<dbReference type="AlphaFoldDB" id="A0A183J3J4"/>
<evidence type="ECO:0000313" key="5">
    <source>
        <dbReference type="WBParaSite" id="SBAD_0001080801-mRNA-1"/>
    </source>
</evidence>
<name>A0A183J3J4_9BILA</name>
<protein>
    <submittedName>
        <fullName evidence="5">CxC2 domain-containing protein</fullName>
    </submittedName>
</protein>
<accession>A0A183J3J4</accession>
<dbReference type="EMBL" id="UZAM01014083">
    <property type="protein sequence ID" value="VDP31831.1"/>
    <property type="molecule type" value="Genomic_DNA"/>
</dbReference>
<sequence length="152" mass="17622">MTDADLLQLAERDGKGRAGKKKAKGKSVEKSDKRRKGKVKHDDCNVPNLNCFTHDNSHWRTEPYWTLGPFCFCQNSYNNSYWCLRTVNSTHNFLYCEFVTGFISFYDMTKDKYQLHNIVYDLSIPVVEQLSAQLENLRKCQGVVECESYGKS</sequence>
<dbReference type="Proteomes" id="UP000270296">
    <property type="component" value="Unassembled WGS sequence"/>
</dbReference>
<dbReference type="GO" id="GO:0008449">
    <property type="term" value="F:N-acetylglucosamine-6-sulfatase activity"/>
    <property type="evidence" value="ECO:0007669"/>
    <property type="project" value="TreeGrafter"/>
</dbReference>
<evidence type="ECO:0000313" key="4">
    <source>
        <dbReference type="Proteomes" id="UP000270296"/>
    </source>
</evidence>
<gene>
    <name evidence="3" type="ORF">SBAD_LOCUS10442</name>
</gene>
<dbReference type="PANTHER" id="PTHR43108:SF16">
    <property type="entry name" value="EXTRACELLULAR SULFATASE SULF-1 HOMOLOG"/>
    <property type="match status" value="1"/>
</dbReference>
<keyword evidence="4" id="KW-1185">Reference proteome</keyword>
<proteinExistence type="inferred from homology"/>
<evidence type="ECO:0000256" key="1">
    <source>
        <dbReference type="ARBA" id="ARBA00008779"/>
    </source>
</evidence>
<evidence type="ECO:0000256" key="2">
    <source>
        <dbReference type="SAM" id="MobiDB-lite"/>
    </source>
</evidence>
<dbReference type="SUPFAM" id="SSF53649">
    <property type="entry name" value="Alkaline phosphatase-like"/>
    <property type="match status" value="1"/>
</dbReference>